<dbReference type="RefSeq" id="WP_313974724.1">
    <property type="nucleotide sequence ID" value="NZ_JASJOR010000001.1"/>
</dbReference>
<dbReference type="Proteomes" id="UP001241110">
    <property type="component" value="Unassembled WGS sequence"/>
</dbReference>
<evidence type="ECO:0000313" key="3">
    <source>
        <dbReference type="EMBL" id="MDJ1495466.1"/>
    </source>
</evidence>
<keyword evidence="1" id="KW-0472">Membrane</keyword>
<feature type="transmembrane region" description="Helical" evidence="1">
    <location>
        <begin position="45"/>
        <end position="63"/>
    </location>
</feature>
<evidence type="ECO:0000313" key="4">
    <source>
        <dbReference type="Proteomes" id="UP001228581"/>
    </source>
</evidence>
<keyword evidence="1" id="KW-1133">Transmembrane helix</keyword>
<dbReference type="Proteomes" id="UP001228581">
    <property type="component" value="Unassembled WGS sequence"/>
</dbReference>
<evidence type="ECO:0000313" key="2">
    <source>
        <dbReference type="EMBL" id="MDJ1478933.1"/>
    </source>
</evidence>
<feature type="transmembrane region" description="Helical" evidence="1">
    <location>
        <begin position="12"/>
        <end position="30"/>
    </location>
</feature>
<dbReference type="PROSITE" id="PS51257">
    <property type="entry name" value="PROKAR_LIPOPROTEIN"/>
    <property type="match status" value="1"/>
</dbReference>
<sequence length="70" mass="7526">MDLDLKKVFGSVLTVLGIVMVLFACVAFLSDGKAVLGLSVSKWESLVPFVVGFLFFMGGLSLIRQTSNNV</sequence>
<dbReference type="EMBL" id="JASJOT010000015">
    <property type="protein sequence ID" value="MDJ1495466.1"/>
    <property type="molecule type" value="Genomic_DNA"/>
</dbReference>
<reference evidence="2 4" key="1">
    <citation type="submission" date="2023-05" db="EMBL/GenBank/DDBJ databases">
        <authorList>
            <person name="Zhang X."/>
        </authorList>
    </citation>
    <scope>NUCLEOTIDE SEQUENCE</scope>
    <source>
        <strain evidence="3 4">DM2B3-1</strain>
        <strain evidence="2">YF14B1</strain>
    </source>
</reference>
<keyword evidence="1" id="KW-0812">Transmembrane</keyword>
<protein>
    <submittedName>
        <fullName evidence="2">Uncharacterized protein</fullName>
    </submittedName>
</protein>
<dbReference type="EMBL" id="JASJOS010000001">
    <property type="protein sequence ID" value="MDJ1478933.1"/>
    <property type="molecule type" value="Genomic_DNA"/>
</dbReference>
<name>A0AAE3QK74_9BACT</name>
<evidence type="ECO:0000256" key="1">
    <source>
        <dbReference type="SAM" id="Phobius"/>
    </source>
</evidence>
<keyword evidence="4" id="KW-1185">Reference proteome</keyword>
<gene>
    <name evidence="2" type="ORF">QNI16_00470</name>
    <name evidence="3" type="ORF">QNI19_21180</name>
</gene>
<accession>A0AAE3QK74</accession>
<organism evidence="2 5">
    <name type="scientific">Xanthocytophaga flava</name>
    <dbReference type="NCBI Taxonomy" id="3048013"/>
    <lineage>
        <taxon>Bacteria</taxon>
        <taxon>Pseudomonadati</taxon>
        <taxon>Bacteroidota</taxon>
        <taxon>Cytophagia</taxon>
        <taxon>Cytophagales</taxon>
        <taxon>Rhodocytophagaceae</taxon>
        <taxon>Xanthocytophaga</taxon>
    </lineage>
</organism>
<dbReference type="AlphaFoldDB" id="A0AAE3QK74"/>
<comment type="caution">
    <text evidence="2">The sequence shown here is derived from an EMBL/GenBank/DDBJ whole genome shotgun (WGS) entry which is preliminary data.</text>
</comment>
<proteinExistence type="predicted"/>
<evidence type="ECO:0000313" key="5">
    <source>
        <dbReference type="Proteomes" id="UP001241110"/>
    </source>
</evidence>